<dbReference type="InterPro" id="IPR005648">
    <property type="entry name" value="FlgD"/>
</dbReference>
<dbReference type="AlphaFoldDB" id="A0A266Q6P3"/>
<gene>
    <name evidence="8" type="ORF">CBP51_18065</name>
</gene>
<evidence type="ECO:0000256" key="3">
    <source>
        <dbReference type="ARBA" id="ARBA00022795"/>
    </source>
</evidence>
<feature type="domain" description="FlgD/Vpr Ig-like" evidence="6">
    <location>
        <begin position="110"/>
        <end position="189"/>
    </location>
</feature>
<dbReference type="Proteomes" id="UP000216101">
    <property type="component" value="Unassembled WGS sequence"/>
</dbReference>
<evidence type="ECO:0000313" key="9">
    <source>
        <dbReference type="Proteomes" id="UP000216101"/>
    </source>
</evidence>
<keyword evidence="8" id="KW-0282">Flagellum</keyword>
<dbReference type="STRING" id="1209072.GCA_000766945_00669"/>
<evidence type="ECO:0000256" key="1">
    <source>
        <dbReference type="ARBA" id="ARBA00010577"/>
    </source>
</evidence>
<comment type="caution">
    <text evidence="8">The sequence shown here is derived from an EMBL/GenBank/DDBJ whole genome shotgun (WGS) entry which is preliminary data.</text>
</comment>
<dbReference type="InterPro" id="IPR025963">
    <property type="entry name" value="FLgD_Tudor"/>
</dbReference>
<reference evidence="9" key="1">
    <citation type="submission" date="2017-05" db="EMBL/GenBank/DDBJ databases">
        <authorList>
            <person name="Barney B.M."/>
        </authorList>
    </citation>
    <scope>NUCLEOTIDE SEQUENCE [LARGE SCALE GENOMIC DNA]</scope>
    <source>
        <strain evidence="9">PSBB022</strain>
    </source>
</reference>
<dbReference type="Gene3D" id="2.60.40.4070">
    <property type="match status" value="1"/>
</dbReference>
<evidence type="ECO:0000259" key="6">
    <source>
        <dbReference type="Pfam" id="PF13860"/>
    </source>
</evidence>
<comment type="function">
    <text evidence="4 5">Required for flagellar hook formation. May act as a scaffolding protein.</text>
</comment>
<dbReference type="EMBL" id="NHNI01000002">
    <property type="protein sequence ID" value="OZY85051.1"/>
    <property type="molecule type" value="Genomic_DNA"/>
</dbReference>
<evidence type="ECO:0000313" key="8">
    <source>
        <dbReference type="EMBL" id="OZY85051.1"/>
    </source>
</evidence>
<dbReference type="GO" id="GO:0044781">
    <property type="term" value="P:bacterial-type flagellum organization"/>
    <property type="evidence" value="ECO:0007669"/>
    <property type="project" value="UniProtKB-UniRule"/>
</dbReference>
<name>A0A266Q6P3_9GAMM</name>
<keyword evidence="8" id="KW-0966">Cell projection</keyword>
<accession>A0A266Q6P3</accession>
<evidence type="ECO:0000256" key="4">
    <source>
        <dbReference type="ARBA" id="ARBA00024746"/>
    </source>
</evidence>
<feature type="domain" description="FlgD Tudor-like" evidence="7">
    <location>
        <begin position="85"/>
        <end position="231"/>
    </location>
</feature>
<evidence type="ECO:0000256" key="5">
    <source>
        <dbReference type="RuleBase" id="RU362076"/>
    </source>
</evidence>
<evidence type="ECO:0000259" key="7">
    <source>
        <dbReference type="Pfam" id="PF13861"/>
    </source>
</evidence>
<keyword evidence="8" id="KW-0969">Cilium</keyword>
<sequence length="234" mass="24854">MSTVGSSTSSSSVTDNLSITKKQEANKTTNELGQAAFLELMITQMNNQNPLSPQDNTEFVAQLAQFSSVEGLERLNKSFNSFMSNNALQASSLVGRSVSVESDKSTLVSGGIVAGSTELTYPAKDMTMRIYDNAGALIQTIPVGEVPAGETVFRWDGQNLEVNGKLLDWEAGDDAAITGQYKFEITATQNGKAETLNTSLSANVNSVTIGENGKLILNLAGIGAVEADKVKQFN</sequence>
<protein>
    <recommendedName>
        <fullName evidence="2 5">Basal-body rod modification protein FlgD</fullName>
    </recommendedName>
</protein>
<dbReference type="Gene3D" id="2.30.30.910">
    <property type="match status" value="1"/>
</dbReference>
<dbReference type="Pfam" id="PF13861">
    <property type="entry name" value="FLgD_tudor"/>
    <property type="match status" value="1"/>
</dbReference>
<proteinExistence type="inferred from homology"/>
<dbReference type="Pfam" id="PF13860">
    <property type="entry name" value="FlgD_ig"/>
    <property type="match status" value="1"/>
</dbReference>
<organism evidence="8 9">
    <name type="scientific">Cellvibrio mixtus</name>
    <dbReference type="NCBI Taxonomy" id="39650"/>
    <lineage>
        <taxon>Bacteria</taxon>
        <taxon>Pseudomonadati</taxon>
        <taxon>Pseudomonadota</taxon>
        <taxon>Gammaproteobacteria</taxon>
        <taxon>Cellvibrionales</taxon>
        <taxon>Cellvibrionaceae</taxon>
        <taxon>Cellvibrio</taxon>
    </lineage>
</organism>
<keyword evidence="3 5" id="KW-1005">Bacterial flagellum biogenesis</keyword>
<dbReference type="RefSeq" id="WP_078042792.1">
    <property type="nucleotide sequence ID" value="NZ_NHNI01000002.1"/>
</dbReference>
<keyword evidence="9" id="KW-1185">Reference proteome</keyword>
<comment type="similarity">
    <text evidence="1 5">Belongs to the FlgD family.</text>
</comment>
<evidence type="ECO:0000256" key="2">
    <source>
        <dbReference type="ARBA" id="ARBA00016013"/>
    </source>
</evidence>
<dbReference type="InterPro" id="IPR025965">
    <property type="entry name" value="FlgD/Vpr_Ig-like"/>
</dbReference>
<dbReference type="Pfam" id="PF03963">
    <property type="entry name" value="FlgD"/>
    <property type="match status" value="1"/>
</dbReference>